<reference evidence="1 2" key="1">
    <citation type="submission" date="2019-07" db="EMBL/GenBank/DDBJ databases">
        <authorList>
            <person name="Li J."/>
        </authorList>
    </citation>
    <scope>NUCLEOTIDE SEQUENCE [LARGE SCALE GENOMIC DNA]</scope>
    <source>
        <strain evidence="1 2">TKL69</strain>
    </source>
</reference>
<dbReference type="SUPFAM" id="SSF52833">
    <property type="entry name" value="Thioredoxin-like"/>
    <property type="match status" value="1"/>
</dbReference>
<evidence type="ECO:0000313" key="1">
    <source>
        <dbReference type="EMBL" id="QDP40946.1"/>
    </source>
</evidence>
<sequence length="184" mass="21716">MSLENWYNKGKEPDDFIESMNTHKEDLLKVYDEFELPQDREFFESLKQQNLRAIVLTEDWCGDAMMNIPILLRIAEQANIEVRILERDQNLELMDQYLTNGKSRSIPIFIFINQSGDEVAKWGPRAPKIQAFVDDSTSKLPKKDAEDFKEKQQEMFTFITKAYRDNKDFWAEVYRSLKETISSV</sequence>
<dbReference type="KEGG" id="aqt:FN924_12565"/>
<dbReference type="Proteomes" id="UP000315215">
    <property type="component" value="Chromosome"/>
</dbReference>
<dbReference type="Pfam" id="PF14595">
    <property type="entry name" value="Thioredoxin_9"/>
    <property type="match status" value="1"/>
</dbReference>
<name>A0A516KHW6_9BACI</name>
<dbReference type="EMBL" id="CP041666">
    <property type="protein sequence ID" value="QDP40946.1"/>
    <property type="molecule type" value="Genomic_DNA"/>
</dbReference>
<dbReference type="RefSeq" id="WP_143895001.1">
    <property type="nucleotide sequence ID" value="NZ_CP041666.1"/>
</dbReference>
<dbReference type="Gene3D" id="3.40.30.10">
    <property type="entry name" value="Glutaredoxin"/>
    <property type="match status" value="1"/>
</dbReference>
<keyword evidence="2" id="KW-1185">Reference proteome</keyword>
<protein>
    <submittedName>
        <fullName evidence="1">Thioredoxin family protein</fullName>
    </submittedName>
</protein>
<accession>A0A516KHW6</accession>
<evidence type="ECO:0000313" key="2">
    <source>
        <dbReference type="Proteomes" id="UP000315215"/>
    </source>
</evidence>
<gene>
    <name evidence="1" type="ORF">FN924_12565</name>
</gene>
<dbReference type="AlphaFoldDB" id="A0A516KHW6"/>
<dbReference type="InterPro" id="IPR036249">
    <property type="entry name" value="Thioredoxin-like_sf"/>
</dbReference>
<dbReference type="OrthoDB" id="6120799at2"/>
<organism evidence="1 2">
    <name type="scientific">Radiobacillus deserti</name>
    <dbReference type="NCBI Taxonomy" id="2594883"/>
    <lineage>
        <taxon>Bacteria</taxon>
        <taxon>Bacillati</taxon>
        <taxon>Bacillota</taxon>
        <taxon>Bacilli</taxon>
        <taxon>Bacillales</taxon>
        <taxon>Bacillaceae</taxon>
        <taxon>Radiobacillus</taxon>
    </lineage>
</organism>
<proteinExistence type="predicted"/>